<proteinExistence type="predicted"/>
<sequence length="103" mass="11951">QHQSRTTNLPEAMVLSDACSLDDLGALGMWRELRRFAMEGRGVEDVLTSWQRKLDYGYFAARISDTLRFAESRRWAKARVRRLEQFMNDMIRENRAGDIPGGQ</sequence>
<protein>
    <submittedName>
        <fullName evidence="1">Uncharacterized protein</fullName>
    </submittedName>
</protein>
<comment type="caution">
    <text evidence="1">The sequence shown here is derived from an EMBL/GenBank/DDBJ whole genome shotgun (WGS) entry which is preliminary data.</text>
</comment>
<dbReference type="AlphaFoldDB" id="X0TSL6"/>
<reference evidence="1" key="1">
    <citation type="journal article" date="2014" name="Front. Microbiol.">
        <title>High frequency of phylogenetically diverse reductive dehalogenase-homologous genes in deep subseafloor sedimentary metagenomes.</title>
        <authorList>
            <person name="Kawai M."/>
            <person name="Futagami T."/>
            <person name="Toyoda A."/>
            <person name="Takaki Y."/>
            <person name="Nishi S."/>
            <person name="Hori S."/>
            <person name="Arai W."/>
            <person name="Tsubouchi T."/>
            <person name="Morono Y."/>
            <person name="Uchiyama I."/>
            <person name="Ito T."/>
            <person name="Fujiyama A."/>
            <person name="Inagaki F."/>
            <person name="Takami H."/>
        </authorList>
    </citation>
    <scope>NUCLEOTIDE SEQUENCE</scope>
    <source>
        <strain evidence="1">Expedition CK06-06</strain>
    </source>
</reference>
<organism evidence="1">
    <name type="scientific">marine sediment metagenome</name>
    <dbReference type="NCBI Taxonomy" id="412755"/>
    <lineage>
        <taxon>unclassified sequences</taxon>
        <taxon>metagenomes</taxon>
        <taxon>ecological metagenomes</taxon>
    </lineage>
</organism>
<dbReference type="EMBL" id="BARS01018141">
    <property type="protein sequence ID" value="GAF91167.1"/>
    <property type="molecule type" value="Genomic_DNA"/>
</dbReference>
<name>X0TSL6_9ZZZZ</name>
<dbReference type="SUPFAM" id="SSF109604">
    <property type="entry name" value="HD-domain/PDEase-like"/>
    <property type="match status" value="1"/>
</dbReference>
<dbReference type="Gene3D" id="1.20.58.1910">
    <property type="match status" value="1"/>
</dbReference>
<feature type="non-terminal residue" evidence="1">
    <location>
        <position position="1"/>
    </location>
</feature>
<evidence type="ECO:0000313" key="1">
    <source>
        <dbReference type="EMBL" id="GAF91167.1"/>
    </source>
</evidence>
<gene>
    <name evidence="1" type="ORF">S01H1_29564</name>
</gene>
<accession>X0TSL6</accession>